<proteinExistence type="inferred from homology"/>
<evidence type="ECO:0000256" key="1">
    <source>
        <dbReference type="ARBA" id="ARBA00022490"/>
    </source>
</evidence>
<dbReference type="InterPro" id="IPR013325">
    <property type="entry name" value="RNA_pol_sigma_r2"/>
</dbReference>
<comment type="activity regulation">
    <text evidence="6">Negatively regulated by the anti-sigma-I factor RsgI.</text>
</comment>
<name>A0ABR9ZT26_9FIRM</name>
<dbReference type="SUPFAM" id="SSF88946">
    <property type="entry name" value="Sigma2 domain of RNA polymerase sigma factors"/>
    <property type="match status" value="1"/>
</dbReference>
<keyword evidence="6" id="KW-0346">Stress response</keyword>
<dbReference type="Gene3D" id="1.10.1740.10">
    <property type="match status" value="1"/>
</dbReference>
<comment type="similarity">
    <text evidence="6">Belongs to the sigma-70 factor family. SigI subfamily.</text>
</comment>
<keyword evidence="3 6" id="KW-0731">Sigma factor</keyword>
<accession>A0ABR9ZT26</accession>
<sequence>MGYDKKKGTTEAIITELSDAKSDQGARNAMIQRYMPFIVKCVSDFTGRYVSIGDSDELSVGLMAFNEAIDRYDIQKGLFLPYAKLVITSRLKTQMAKQNTDASPMEIQDLDHLQSDDILNKFQQENVLEDEIAVWKDELLKFRITFKDLLEKTPKHKDSRERTIKIAKQVSAHKPIVSVMFDKYRLPIQRIHVELKASVKVLEKNRMFITSVIIIFVKELGAIKRWIMRDGHK</sequence>
<evidence type="ECO:0000313" key="7">
    <source>
        <dbReference type="EMBL" id="MBF4693593.1"/>
    </source>
</evidence>
<keyword evidence="8" id="KW-1185">Reference proteome</keyword>
<evidence type="ECO:0000256" key="2">
    <source>
        <dbReference type="ARBA" id="ARBA00023015"/>
    </source>
</evidence>
<comment type="function">
    <text evidence="6">Sigma factors are initiation factors that promote the attachment of RNA polymerase to specific initiation sites and are then released.</text>
</comment>
<comment type="caution">
    <text evidence="7">The sequence shown here is derived from an EMBL/GenBank/DDBJ whole genome shotgun (WGS) entry which is preliminary data.</text>
</comment>
<evidence type="ECO:0000313" key="8">
    <source>
        <dbReference type="Proteomes" id="UP000614200"/>
    </source>
</evidence>
<keyword evidence="4 6" id="KW-0238">DNA-binding</keyword>
<dbReference type="InterPro" id="IPR014244">
    <property type="entry name" value="RNA_pol_sigma-I"/>
</dbReference>
<feature type="DNA-binding region" description="H-T-H motif" evidence="6">
    <location>
        <begin position="188"/>
        <end position="207"/>
    </location>
</feature>
<evidence type="ECO:0000256" key="3">
    <source>
        <dbReference type="ARBA" id="ARBA00023082"/>
    </source>
</evidence>
<dbReference type="Proteomes" id="UP000614200">
    <property type="component" value="Unassembled WGS sequence"/>
</dbReference>
<gene>
    <name evidence="6" type="primary">sigI</name>
    <name evidence="7" type="ORF">ISU02_10695</name>
</gene>
<comment type="subcellular location">
    <subcellularLocation>
        <location evidence="6">Cytoplasm</location>
    </subcellularLocation>
</comment>
<dbReference type="EMBL" id="JADKNH010000006">
    <property type="protein sequence ID" value="MBF4693593.1"/>
    <property type="molecule type" value="Genomic_DNA"/>
</dbReference>
<dbReference type="RefSeq" id="WP_194701837.1">
    <property type="nucleotide sequence ID" value="NZ_JADKNH010000006.1"/>
</dbReference>
<dbReference type="PIRSF" id="PIRSF038953">
    <property type="entry name" value="SigI"/>
    <property type="match status" value="1"/>
</dbReference>
<comment type="subunit">
    <text evidence="6">Interacts with RsgI.</text>
</comment>
<reference evidence="7 8" key="1">
    <citation type="submission" date="2020-11" db="EMBL/GenBank/DDBJ databases">
        <title>Fusibacter basophilias sp. nov.</title>
        <authorList>
            <person name="Qiu D."/>
        </authorList>
    </citation>
    <scope>NUCLEOTIDE SEQUENCE [LARGE SCALE GENOMIC DNA]</scope>
    <source>
        <strain evidence="7 8">Q10-2</strain>
    </source>
</reference>
<keyword evidence="5 6" id="KW-0804">Transcription</keyword>
<protein>
    <recommendedName>
        <fullName evidence="6">RNA polymerase sigma factor SigI</fullName>
    </recommendedName>
</protein>
<evidence type="ECO:0000256" key="5">
    <source>
        <dbReference type="ARBA" id="ARBA00023163"/>
    </source>
</evidence>
<evidence type="ECO:0000256" key="4">
    <source>
        <dbReference type="ARBA" id="ARBA00023125"/>
    </source>
</evidence>
<keyword evidence="1 6" id="KW-0963">Cytoplasm</keyword>
<evidence type="ECO:0000256" key="6">
    <source>
        <dbReference type="HAMAP-Rule" id="MF_02064"/>
    </source>
</evidence>
<dbReference type="HAMAP" id="MF_02064">
    <property type="entry name" value="Sigma70_SigI"/>
    <property type="match status" value="1"/>
</dbReference>
<keyword evidence="2 6" id="KW-0805">Transcription regulation</keyword>
<organism evidence="7 8">
    <name type="scientific">Fusibacter ferrireducens</name>
    <dbReference type="NCBI Taxonomy" id="2785058"/>
    <lineage>
        <taxon>Bacteria</taxon>
        <taxon>Bacillati</taxon>
        <taxon>Bacillota</taxon>
        <taxon>Clostridia</taxon>
        <taxon>Eubacteriales</taxon>
        <taxon>Eubacteriales Family XII. Incertae Sedis</taxon>
        <taxon>Fusibacter</taxon>
    </lineage>
</organism>
<feature type="short sequence motif" description="Polymerase core binding" evidence="6">
    <location>
        <begin position="56"/>
        <end position="69"/>
    </location>
</feature>